<dbReference type="RefSeq" id="WP_146571667.1">
    <property type="nucleotide sequence ID" value="NZ_SJPH01000002.1"/>
</dbReference>
<keyword evidence="2" id="KW-1185">Reference proteome</keyword>
<dbReference type="PROSITE" id="PS51257">
    <property type="entry name" value="PROKAR_LIPOPROTEIN"/>
    <property type="match status" value="1"/>
</dbReference>
<gene>
    <name evidence="1" type="ORF">Pla111_08250</name>
</gene>
<dbReference type="EMBL" id="SJPH01000002">
    <property type="protein sequence ID" value="TWT47213.1"/>
    <property type="molecule type" value="Genomic_DNA"/>
</dbReference>
<organism evidence="1 2">
    <name type="scientific">Botrimarina hoheduenensis</name>
    <dbReference type="NCBI Taxonomy" id="2528000"/>
    <lineage>
        <taxon>Bacteria</taxon>
        <taxon>Pseudomonadati</taxon>
        <taxon>Planctomycetota</taxon>
        <taxon>Planctomycetia</taxon>
        <taxon>Pirellulales</taxon>
        <taxon>Lacipirellulaceae</taxon>
        <taxon>Botrimarina</taxon>
    </lineage>
</organism>
<dbReference type="AlphaFoldDB" id="A0A5C5WA84"/>
<name>A0A5C5WA84_9BACT</name>
<dbReference type="Proteomes" id="UP000318995">
    <property type="component" value="Unassembled WGS sequence"/>
</dbReference>
<reference evidence="1 2" key="1">
    <citation type="submission" date="2019-02" db="EMBL/GenBank/DDBJ databases">
        <title>Deep-cultivation of Planctomycetes and their phenomic and genomic characterization uncovers novel biology.</title>
        <authorList>
            <person name="Wiegand S."/>
            <person name="Jogler M."/>
            <person name="Boedeker C."/>
            <person name="Pinto D."/>
            <person name="Vollmers J."/>
            <person name="Rivas-Marin E."/>
            <person name="Kohn T."/>
            <person name="Peeters S.H."/>
            <person name="Heuer A."/>
            <person name="Rast P."/>
            <person name="Oberbeckmann S."/>
            <person name="Bunk B."/>
            <person name="Jeske O."/>
            <person name="Meyerdierks A."/>
            <person name="Storesund J.E."/>
            <person name="Kallscheuer N."/>
            <person name="Luecker S."/>
            <person name="Lage O.M."/>
            <person name="Pohl T."/>
            <person name="Merkel B.J."/>
            <person name="Hornburger P."/>
            <person name="Mueller R.-W."/>
            <person name="Bruemmer F."/>
            <person name="Labrenz M."/>
            <person name="Spormann A.M."/>
            <person name="Op Den Camp H."/>
            <person name="Overmann J."/>
            <person name="Amann R."/>
            <person name="Jetten M.S.M."/>
            <person name="Mascher T."/>
            <person name="Medema M.H."/>
            <person name="Devos D.P."/>
            <person name="Kaster A.-K."/>
            <person name="Ovreas L."/>
            <person name="Rohde M."/>
            <person name="Galperin M.Y."/>
            <person name="Jogler C."/>
        </authorList>
    </citation>
    <scope>NUCLEOTIDE SEQUENCE [LARGE SCALE GENOMIC DNA]</scope>
    <source>
        <strain evidence="1 2">Pla111</strain>
    </source>
</reference>
<comment type="caution">
    <text evidence="1">The sequence shown here is derived from an EMBL/GenBank/DDBJ whole genome shotgun (WGS) entry which is preliminary data.</text>
</comment>
<evidence type="ECO:0000313" key="1">
    <source>
        <dbReference type="EMBL" id="TWT47213.1"/>
    </source>
</evidence>
<protein>
    <submittedName>
        <fullName evidence="1">Uncharacterized protein</fullName>
    </submittedName>
</protein>
<proteinExistence type="predicted"/>
<evidence type="ECO:0000313" key="2">
    <source>
        <dbReference type="Proteomes" id="UP000318995"/>
    </source>
</evidence>
<accession>A0A5C5WA84</accession>
<sequence>MRPAISILLLLSGVACLWRGLSVTAPALEPVQARATRVSLSAPAAPMVREQRIETIRVGQRVWIGENPSAERQDIPPPLEGFYFL</sequence>